<evidence type="ECO:0000256" key="2">
    <source>
        <dbReference type="ARBA" id="ARBA00009695"/>
    </source>
</evidence>
<gene>
    <name evidence="5" type="primary">recX</name>
    <name evidence="8" type="ORF">CDO51_10465</name>
</gene>
<comment type="function">
    <text evidence="5">Modulates RecA activity.</text>
</comment>
<protein>
    <recommendedName>
        <fullName evidence="3 5">Regulatory protein RecX</fullName>
    </recommendedName>
</protein>
<dbReference type="EMBL" id="NIQC01000027">
    <property type="protein sequence ID" value="OWZ83115.1"/>
    <property type="molecule type" value="Genomic_DNA"/>
</dbReference>
<evidence type="ECO:0000259" key="6">
    <source>
        <dbReference type="Pfam" id="PF02631"/>
    </source>
</evidence>
<sequence>MSDSDTVDQFHGAYSRAIKFMTHRQKTTKEMRDYLLKKGYDLKIVEKVINRLYEFDFLNDYNFAKEYVYSKVFNTNTPIGPKRIRLELKHKGIDKEIIDKIVNDISHEEEMDLAKKLICKKNIEIVDLKVKRKLAVYLERRGFSEDAILKLLNIW</sequence>
<reference evidence="8 9" key="1">
    <citation type="submission" date="2017-06" db="EMBL/GenBank/DDBJ databases">
        <title>Draft Genome Sequence of Natranaerobius trueperi halophilic, alkalithermophilic bacteria from soda lakes.</title>
        <authorList>
            <person name="Zhao B."/>
        </authorList>
    </citation>
    <scope>NUCLEOTIDE SEQUENCE [LARGE SCALE GENOMIC DNA]</scope>
    <source>
        <strain evidence="8 9">DSM 18760</strain>
    </source>
</reference>
<name>A0A226BVW6_9FIRM</name>
<evidence type="ECO:0000256" key="4">
    <source>
        <dbReference type="ARBA" id="ARBA00022490"/>
    </source>
</evidence>
<proteinExistence type="inferred from homology"/>
<dbReference type="Pfam" id="PF02631">
    <property type="entry name" value="RecX_HTH2"/>
    <property type="match status" value="1"/>
</dbReference>
<dbReference type="AlphaFoldDB" id="A0A226BVW6"/>
<dbReference type="InterPro" id="IPR053924">
    <property type="entry name" value="RecX_HTH_2nd"/>
</dbReference>
<feature type="domain" description="RecX second three-helical" evidence="6">
    <location>
        <begin position="59"/>
        <end position="100"/>
    </location>
</feature>
<evidence type="ECO:0000313" key="9">
    <source>
        <dbReference type="Proteomes" id="UP000214588"/>
    </source>
</evidence>
<keyword evidence="9" id="KW-1185">Reference proteome</keyword>
<comment type="caution">
    <text evidence="8">The sequence shown here is derived from an EMBL/GenBank/DDBJ whole genome shotgun (WGS) entry which is preliminary data.</text>
</comment>
<dbReference type="GO" id="GO:0006282">
    <property type="term" value="P:regulation of DNA repair"/>
    <property type="evidence" value="ECO:0007669"/>
    <property type="project" value="UniProtKB-UniRule"/>
</dbReference>
<dbReference type="HAMAP" id="MF_01114">
    <property type="entry name" value="RecX"/>
    <property type="match status" value="1"/>
</dbReference>
<evidence type="ECO:0000256" key="3">
    <source>
        <dbReference type="ARBA" id="ARBA00018111"/>
    </source>
</evidence>
<comment type="subcellular location">
    <subcellularLocation>
        <location evidence="1 5">Cytoplasm</location>
    </subcellularLocation>
</comment>
<dbReference type="Proteomes" id="UP000214588">
    <property type="component" value="Unassembled WGS sequence"/>
</dbReference>
<feature type="domain" description="RecX first three-helical" evidence="7">
    <location>
        <begin position="13"/>
        <end position="52"/>
    </location>
</feature>
<dbReference type="InterPro" id="IPR036388">
    <property type="entry name" value="WH-like_DNA-bd_sf"/>
</dbReference>
<accession>A0A226BVW6</accession>
<dbReference type="Pfam" id="PF21982">
    <property type="entry name" value="RecX_HTH1"/>
    <property type="match status" value="1"/>
</dbReference>
<evidence type="ECO:0000259" key="7">
    <source>
        <dbReference type="Pfam" id="PF21982"/>
    </source>
</evidence>
<dbReference type="RefSeq" id="WP_089024213.1">
    <property type="nucleotide sequence ID" value="NZ_NIQC01000027.1"/>
</dbReference>
<dbReference type="InterPro" id="IPR053926">
    <property type="entry name" value="RecX_HTH_1st"/>
</dbReference>
<evidence type="ECO:0000256" key="5">
    <source>
        <dbReference type="HAMAP-Rule" id="MF_01114"/>
    </source>
</evidence>
<dbReference type="InterPro" id="IPR003783">
    <property type="entry name" value="Regulatory_RecX"/>
</dbReference>
<comment type="similarity">
    <text evidence="2 5">Belongs to the RecX family.</text>
</comment>
<dbReference type="PANTHER" id="PTHR33602:SF1">
    <property type="entry name" value="REGULATORY PROTEIN RECX FAMILY PROTEIN"/>
    <property type="match status" value="1"/>
</dbReference>
<dbReference type="PANTHER" id="PTHR33602">
    <property type="entry name" value="REGULATORY PROTEIN RECX FAMILY PROTEIN"/>
    <property type="match status" value="1"/>
</dbReference>
<dbReference type="Gene3D" id="1.10.10.10">
    <property type="entry name" value="Winged helix-like DNA-binding domain superfamily/Winged helix DNA-binding domain"/>
    <property type="match status" value="2"/>
</dbReference>
<keyword evidence="4 5" id="KW-0963">Cytoplasm</keyword>
<evidence type="ECO:0000313" key="8">
    <source>
        <dbReference type="EMBL" id="OWZ83115.1"/>
    </source>
</evidence>
<dbReference type="OrthoDB" id="5421057at2"/>
<evidence type="ECO:0000256" key="1">
    <source>
        <dbReference type="ARBA" id="ARBA00004496"/>
    </source>
</evidence>
<organism evidence="8 9">
    <name type="scientific">Natranaerobius trueperi</name>
    <dbReference type="NCBI Taxonomy" id="759412"/>
    <lineage>
        <taxon>Bacteria</taxon>
        <taxon>Bacillati</taxon>
        <taxon>Bacillota</taxon>
        <taxon>Clostridia</taxon>
        <taxon>Natranaerobiales</taxon>
        <taxon>Natranaerobiaceae</taxon>
        <taxon>Natranaerobius</taxon>
    </lineage>
</organism>
<dbReference type="GO" id="GO:0005737">
    <property type="term" value="C:cytoplasm"/>
    <property type="evidence" value="ECO:0007669"/>
    <property type="project" value="UniProtKB-SubCell"/>
</dbReference>